<dbReference type="RefSeq" id="WP_120038345.1">
    <property type="nucleotide sequence ID" value="NZ_QZFU01000012.1"/>
</dbReference>
<feature type="transmembrane region" description="Helical" evidence="1">
    <location>
        <begin position="84"/>
        <end position="105"/>
    </location>
</feature>
<evidence type="ECO:0000313" key="3">
    <source>
        <dbReference type="Proteomes" id="UP000266677"/>
    </source>
</evidence>
<gene>
    <name evidence="2" type="ORF">D5S18_04780</name>
</gene>
<proteinExistence type="predicted"/>
<accession>A0A3A4KSA2</accession>
<organism evidence="2 3">
    <name type="scientific">Nocardia panacis</name>
    <dbReference type="NCBI Taxonomy" id="2340916"/>
    <lineage>
        <taxon>Bacteria</taxon>
        <taxon>Bacillati</taxon>
        <taxon>Actinomycetota</taxon>
        <taxon>Actinomycetes</taxon>
        <taxon>Mycobacteriales</taxon>
        <taxon>Nocardiaceae</taxon>
        <taxon>Nocardia</taxon>
    </lineage>
</organism>
<name>A0A3A4KSA2_9NOCA</name>
<dbReference type="AlphaFoldDB" id="A0A3A4KSA2"/>
<keyword evidence="3" id="KW-1185">Reference proteome</keyword>
<keyword evidence="1" id="KW-1133">Transmembrane helix</keyword>
<evidence type="ECO:0000313" key="2">
    <source>
        <dbReference type="EMBL" id="RJO78836.1"/>
    </source>
</evidence>
<dbReference type="Proteomes" id="UP000266677">
    <property type="component" value="Unassembled WGS sequence"/>
</dbReference>
<protein>
    <submittedName>
        <fullName evidence="2">Uncharacterized protein</fullName>
    </submittedName>
</protein>
<feature type="transmembrane region" description="Helical" evidence="1">
    <location>
        <begin position="56"/>
        <end position="77"/>
    </location>
</feature>
<keyword evidence="1" id="KW-0472">Membrane</keyword>
<comment type="caution">
    <text evidence="2">The sequence shown here is derived from an EMBL/GenBank/DDBJ whole genome shotgun (WGS) entry which is preliminary data.</text>
</comment>
<dbReference type="EMBL" id="QZFU01000012">
    <property type="protein sequence ID" value="RJO78836.1"/>
    <property type="molecule type" value="Genomic_DNA"/>
</dbReference>
<sequence>MDVLAAGPSDTAPARGARSIGAKVPRILLFSLLLPATILLLPRTPGTAALVGFPALGPYTPLLTLILLAVTAGWQLARISGARIGARIGGAAAVAALLGTAWIAGAHL</sequence>
<reference evidence="2 3" key="1">
    <citation type="submission" date="2018-09" db="EMBL/GenBank/DDBJ databases">
        <title>YIM PH21274 draft genome.</title>
        <authorList>
            <person name="Miao C."/>
        </authorList>
    </citation>
    <scope>NUCLEOTIDE SEQUENCE [LARGE SCALE GENOMIC DNA]</scope>
    <source>
        <strain evidence="2 3">YIM PH 21724</strain>
    </source>
</reference>
<keyword evidence="1" id="KW-0812">Transmembrane</keyword>
<evidence type="ECO:0000256" key="1">
    <source>
        <dbReference type="SAM" id="Phobius"/>
    </source>
</evidence>
<feature type="transmembrane region" description="Helical" evidence="1">
    <location>
        <begin position="27"/>
        <end position="44"/>
    </location>
</feature>